<proteinExistence type="inferred from homology"/>
<sequence length="408" mass="44060">MEKFTKWADKGTGINPFLPQRRAASSLPSKVASGLLAVVLIAVRPPLILLTLAWFFALSLLTKPWFDILTGALFTTYAYLDGGPSKPMTLSPQHTGFFLLVLGSLTALSVPIRRLFSFLTLRPPMYLLLSILGVSYREQHANLRKLGLRPPGHRPHDSRIGRTIQAGDILLSNHTSPLEVLFFISRFLPAFSALAVAPVAQGRLLTPLQAWWRAGLVPPKAFETGAGQALSSLAAEAKRQGRAVVVFPETARSNGDGVLVFQRGVLDGADAKEAKGGKITGGERGGGVNVHIFGFSAPKGEVLPTHTVGSIFGFYLQLLSRWRTTVNVSYVGAPDLLLQSTSAKGSGGSSRTPVYSSEELRSLLANMLGRPKLNLGYEDFCSFRKYYAAIRAGDEEGAAALARAREKM</sequence>
<dbReference type="SMART" id="SM00563">
    <property type="entry name" value="PlsC"/>
    <property type="match status" value="1"/>
</dbReference>
<dbReference type="AlphaFoldDB" id="A0A4D9CRK5"/>
<comment type="subcellular location">
    <subcellularLocation>
        <location evidence="1">Membrane</location>
    </subcellularLocation>
</comment>
<keyword evidence="8" id="KW-0012">Acyltransferase</keyword>
<organism evidence="11 12">
    <name type="scientific">Nannochloropsis salina CCMP1776</name>
    <dbReference type="NCBI Taxonomy" id="1027361"/>
    <lineage>
        <taxon>Eukaryota</taxon>
        <taxon>Sar</taxon>
        <taxon>Stramenopiles</taxon>
        <taxon>Ochrophyta</taxon>
        <taxon>Eustigmatophyceae</taxon>
        <taxon>Eustigmatales</taxon>
        <taxon>Monodopsidaceae</taxon>
        <taxon>Microchloropsis</taxon>
        <taxon>Microchloropsis salina</taxon>
    </lineage>
</organism>
<evidence type="ECO:0000313" key="11">
    <source>
        <dbReference type="EMBL" id="TFJ81800.1"/>
    </source>
</evidence>
<dbReference type="GO" id="GO:0016020">
    <property type="term" value="C:membrane"/>
    <property type="evidence" value="ECO:0007669"/>
    <property type="project" value="UniProtKB-SubCell"/>
</dbReference>
<dbReference type="Pfam" id="PF01553">
    <property type="entry name" value="Acyltransferase"/>
    <property type="match status" value="1"/>
</dbReference>
<evidence type="ECO:0000256" key="9">
    <source>
        <dbReference type="SAM" id="Phobius"/>
    </source>
</evidence>
<evidence type="ECO:0000256" key="1">
    <source>
        <dbReference type="ARBA" id="ARBA00004370"/>
    </source>
</evidence>
<keyword evidence="7 9" id="KW-0472">Membrane</keyword>
<dbReference type="OrthoDB" id="272512at2759"/>
<feature type="domain" description="Phospholipid/glycerol acyltransferase" evidence="10">
    <location>
        <begin position="168"/>
        <end position="300"/>
    </location>
</feature>
<keyword evidence="4 9" id="KW-0812">Transmembrane</keyword>
<evidence type="ECO:0000256" key="8">
    <source>
        <dbReference type="ARBA" id="ARBA00023315"/>
    </source>
</evidence>
<dbReference type="GO" id="GO:0006629">
    <property type="term" value="P:lipid metabolic process"/>
    <property type="evidence" value="ECO:0007669"/>
    <property type="project" value="UniProtKB-KW"/>
</dbReference>
<evidence type="ECO:0000256" key="4">
    <source>
        <dbReference type="ARBA" id="ARBA00022692"/>
    </source>
</evidence>
<evidence type="ECO:0000256" key="2">
    <source>
        <dbReference type="ARBA" id="ARBA00008655"/>
    </source>
</evidence>
<keyword evidence="12" id="KW-1185">Reference proteome</keyword>
<gene>
    <name evidence="11" type="ORF">NSK_007047</name>
</gene>
<evidence type="ECO:0000256" key="7">
    <source>
        <dbReference type="ARBA" id="ARBA00023136"/>
    </source>
</evidence>
<feature type="transmembrane region" description="Helical" evidence="9">
    <location>
        <begin position="96"/>
        <end position="116"/>
    </location>
</feature>
<dbReference type="Proteomes" id="UP000355283">
    <property type="component" value="Unassembled WGS sequence"/>
</dbReference>
<comment type="similarity">
    <text evidence="2">Belongs to the 1-acyl-sn-glycerol-3-phosphate acyltransferase family.</text>
</comment>
<evidence type="ECO:0000256" key="6">
    <source>
        <dbReference type="ARBA" id="ARBA00023098"/>
    </source>
</evidence>
<dbReference type="SUPFAM" id="SSF69593">
    <property type="entry name" value="Glycerol-3-phosphate (1)-acyltransferase"/>
    <property type="match status" value="1"/>
</dbReference>
<keyword evidence="3" id="KW-0808">Transferase</keyword>
<dbReference type="GO" id="GO:0016746">
    <property type="term" value="F:acyltransferase activity"/>
    <property type="evidence" value="ECO:0007669"/>
    <property type="project" value="UniProtKB-KW"/>
</dbReference>
<evidence type="ECO:0000313" key="12">
    <source>
        <dbReference type="Proteomes" id="UP000355283"/>
    </source>
</evidence>
<protein>
    <recommendedName>
        <fullName evidence="10">Phospholipid/glycerol acyltransferase domain-containing protein</fullName>
    </recommendedName>
</protein>
<dbReference type="InterPro" id="IPR002123">
    <property type="entry name" value="Plipid/glycerol_acylTrfase"/>
</dbReference>
<evidence type="ECO:0000259" key="10">
    <source>
        <dbReference type="SMART" id="SM00563"/>
    </source>
</evidence>
<dbReference type="EMBL" id="SDOX01000122">
    <property type="protein sequence ID" value="TFJ81800.1"/>
    <property type="molecule type" value="Genomic_DNA"/>
</dbReference>
<keyword evidence="5 9" id="KW-1133">Transmembrane helix</keyword>
<keyword evidence="6" id="KW-0443">Lipid metabolism</keyword>
<evidence type="ECO:0000256" key="3">
    <source>
        <dbReference type="ARBA" id="ARBA00022679"/>
    </source>
</evidence>
<feature type="transmembrane region" description="Helical" evidence="9">
    <location>
        <begin position="31"/>
        <end position="57"/>
    </location>
</feature>
<accession>A0A4D9CRK5</accession>
<name>A0A4D9CRK5_9STRA</name>
<dbReference type="PANTHER" id="PTHR23063:SF60">
    <property type="entry name" value="LYSOPHOSPHATIDIC ACID:OLEOYL-COA ACYLTRANSFERASE 1"/>
    <property type="match status" value="1"/>
</dbReference>
<evidence type="ECO:0000256" key="5">
    <source>
        <dbReference type="ARBA" id="ARBA00022989"/>
    </source>
</evidence>
<comment type="caution">
    <text evidence="11">The sequence shown here is derived from an EMBL/GenBank/DDBJ whole genome shotgun (WGS) entry which is preliminary data.</text>
</comment>
<dbReference type="PANTHER" id="PTHR23063">
    <property type="entry name" value="PHOSPHOLIPID ACYLTRANSFERASE"/>
    <property type="match status" value="1"/>
</dbReference>
<reference evidence="11 12" key="1">
    <citation type="submission" date="2019-01" db="EMBL/GenBank/DDBJ databases">
        <title>Nuclear Genome Assembly of the Microalgal Biofuel strain Nannochloropsis salina CCMP1776.</title>
        <authorList>
            <person name="Hovde B."/>
        </authorList>
    </citation>
    <scope>NUCLEOTIDE SEQUENCE [LARGE SCALE GENOMIC DNA]</scope>
    <source>
        <strain evidence="11 12">CCMP1776</strain>
    </source>
</reference>